<dbReference type="AlphaFoldDB" id="A0A0F9VA68"/>
<gene>
    <name evidence="1" type="ORF">LCGC14_0163110</name>
</gene>
<protein>
    <submittedName>
        <fullName evidence="1">Uncharacterized protein</fullName>
    </submittedName>
</protein>
<proteinExistence type="predicted"/>
<name>A0A0F9VA68_9ZZZZ</name>
<accession>A0A0F9VA68</accession>
<evidence type="ECO:0000313" key="1">
    <source>
        <dbReference type="EMBL" id="KKN96667.1"/>
    </source>
</evidence>
<organism evidence="1">
    <name type="scientific">marine sediment metagenome</name>
    <dbReference type="NCBI Taxonomy" id="412755"/>
    <lineage>
        <taxon>unclassified sequences</taxon>
        <taxon>metagenomes</taxon>
        <taxon>ecological metagenomes</taxon>
    </lineage>
</organism>
<comment type="caution">
    <text evidence="1">The sequence shown here is derived from an EMBL/GenBank/DDBJ whole genome shotgun (WGS) entry which is preliminary data.</text>
</comment>
<dbReference type="EMBL" id="LAZR01000062">
    <property type="protein sequence ID" value="KKN96667.1"/>
    <property type="molecule type" value="Genomic_DNA"/>
</dbReference>
<reference evidence="1" key="1">
    <citation type="journal article" date="2015" name="Nature">
        <title>Complex archaea that bridge the gap between prokaryotes and eukaryotes.</title>
        <authorList>
            <person name="Spang A."/>
            <person name="Saw J.H."/>
            <person name="Jorgensen S.L."/>
            <person name="Zaremba-Niedzwiedzka K."/>
            <person name="Martijn J."/>
            <person name="Lind A.E."/>
            <person name="van Eijk R."/>
            <person name="Schleper C."/>
            <person name="Guy L."/>
            <person name="Ettema T.J."/>
        </authorList>
    </citation>
    <scope>NUCLEOTIDE SEQUENCE</scope>
</reference>
<sequence>MLVRFATHFTNGYNLIEAAYEKYNGLARENPAVPVARFGHPEGGYYGEVWVDGMDWQHNYWIVESDNFHDNKALILAVFGHHDAEEAFGHEAMRDMWMGALWNRHYDLWGGNDQYGSYWDRVWWQLRPTTGEPTPENESLMEVRFGLADTSVFRINPYMIPDLTKTPNGEPRG</sequence>